<name>A0A450YQ75_9GAMM</name>
<evidence type="ECO:0000313" key="2">
    <source>
        <dbReference type="EMBL" id="VFK43262.1"/>
    </source>
</evidence>
<feature type="region of interest" description="Disordered" evidence="1">
    <location>
        <begin position="60"/>
        <end position="82"/>
    </location>
</feature>
<dbReference type="AlphaFoldDB" id="A0A450YQ75"/>
<evidence type="ECO:0000313" key="3">
    <source>
        <dbReference type="EMBL" id="VFK43652.1"/>
    </source>
</evidence>
<reference evidence="3" key="1">
    <citation type="submission" date="2019-02" db="EMBL/GenBank/DDBJ databases">
        <authorList>
            <person name="Gruber-Vodicka R. H."/>
            <person name="Seah K. B. B."/>
        </authorList>
    </citation>
    <scope>NUCLEOTIDE SEQUENCE</scope>
    <source>
        <strain evidence="3">BECK_BZ123</strain>
        <strain evidence="2">BECK_BZ125</strain>
    </source>
</reference>
<feature type="region of interest" description="Disordered" evidence="1">
    <location>
        <begin position="1"/>
        <end position="25"/>
    </location>
</feature>
<sequence length="82" mass="9003">MKGPGNVSPGGITFQPHRRAKRRVSTKHWGMDGLHLEDDCFQVSGWGYLVVSPGENGAVEEKPVHQASPPYVAERLGKSFDD</sequence>
<evidence type="ECO:0000256" key="1">
    <source>
        <dbReference type="SAM" id="MobiDB-lite"/>
    </source>
</evidence>
<organism evidence="3">
    <name type="scientific">Candidatus Kentrum sp. TC</name>
    <dbReference type="NCBI Taxonomy" id="2126339"/>
    <lineage>
        <taxon>Bacteria</taxon>
        <taxon>Pseudomonadati</taxon>
        <taxon>Pseudomonadota</taxon>
        <taxon>Gammaproteobacteria</taxon>
        <taxon>Candidatus Kentrum</taxon>
    </lineage>
</organism>
<accession>A0A450YQ75</accession>
<dbReference type="EMBL" id="CAADFT010000024">
    <property type="protein sequence ID" value="VFK43262.1"/>
    <property type="molecule type" value="Genomic_DNA"/>
</dbReference>
<feature type="compositionally biased region" description="Basic residues" evidence="1">
    <location>
        <begin position="16"/>
        <end position="25"/>
    </location>
</feature>
<dbReference type="EMBL" id="CAADFS010000017">
    <property type="protein sequence ID" value="VFK43652.1"/>
    <property type="molecule type" value="Genomic_DNA"/>
</dbReference>
<protein>
    <submittedName>
        <fullName evidence="3">Uncharacterized protein</fullName>
    </submittedName>
</protein>
<proteinExistence type="predicted"/>
<gene>
    <name evidence="3" type="ORF">BECKTC1821D_GA0114238_101727</name>
    <name evidence="2" type="ORF">BECKTC1821E_GA0114239_102413</name>
</gene>